<proteinExistence type="predicted"/>
<evidence type="ECO:0000313" key="4">
    <source>
        <dbReference type="Proteomes" id="UP001364764"/>
    </source>
</evidence>
<dbReference type="PANTHER" id="PTHR48079">
    <property type="entry name" value="PROTEIN YEEZ"/>
    <property type="match status" value="1"/>
</dbReference>
<feature type="domain" description="AB hydrolase-1" evidence="2">
    <location>
        <begin position="413"/>
        <end position="653"/>
    </location>
</feature>
<dbReference type="GeneID" id="93474395"/>
<dbReference type="Gene3D" id="3.40.50.1820">
    <property type="entry name" value="alpha/beta hydrolase"/>
    <property type="match status" value="1"/>
</dbReference>
<protein>
    <submittedName>
        <fullName evidence="3">Alpha/beta fold hydrolase</fullName>
    </submittedName>
</protein>
<evidence type="ECO:0000313" key="3">
    <source>
        <dbReference type="EMBL" id="WWP21173.1"/>
    </source>
</evidence>
<organism evidence="3 4">
    <name type="scientific">Paenibacillus amylolyticus</name>
    <dbReference type="NCBI Taxonomy" id="1451"/>
    <lineage>
        <taxon>Bacteria</taxon>
        <taxon>Bacillati</taxon>
        <taxon>Bacillota</taxon>
        <taxon>Bacilli</taxon>
        <taxon>Bacillales</taxon>
        <taxon>Paenibacillaceae</taxon>
        <taxon>Paenibacillus</taxon>
    </lineage>
</organism>
<evidence type="ECO:0000259" key="1">
    <source>
        <dbReference type="Pfam" id="PF07993"/>
    </source>
</evidence>
<evidence type="ECO:0000259" key="2">
    <source>
        <dbReference type="Pfam" id="PF12697"/>
    </source>
</evidence>
<dbReference type="Proteomes" id="UP001364764">
    <property type="component" value="Chromosome"/>
</dbReference>
<reference evidence="3 4" key="1">
    <citation type="submission" date="2024-02" db="EMBL/GenBank/DDBJ databases">
        <title>Complete sequences of two Paenibacillus sp. strains and one Lysinibacillus strain isolated from the environment on STAA medium highlight biotechnological potential.</title>
        <authorList>
            <person name="Attere S.A."/>
            <person name="Piche L.C."/>
            <person name="Intertaglia L."/>
            <person name="Lami R."/>
            <person name="Charette S.J."/>
            <person name="Vincent A.T."/>
        </authorList>
    </citation>
    <scope>NUCLEOTIDE SEQUENCE [LARGE SCALE GENOMIC DNA]</scope>
    <source>
        <strain evidence="3 4">Y5S-7</strain>
    </source>
</reference>
<dbReference type="Pfam" id="PF12697">
    <property type="entry name" value="Abhydrolase_6"/>
    <property type="match status" value="1"/>
</dbReference>
<sequence length="663" mass="73734">MIVHTNRVSNEENTAAHSTNMNQVISKSDMASTTIFMTGSTGFIGKETVKQLTQGDAQLLLLVRSEQRARTVLKAYGVKDFKRITFITGDLSMSGLGLTAVDRERALEANVIIHAGGTMDVTLERKIAEQIFMNGARELAQLAQEIHSTHGLRHFIHVVGYMSPYGERNEQGNYLQVEHVDNNESAYEEMKFHADLHIREHAEQHRYPLSVVNPSTVVGPRPTGETEQTGGIGLLIQAIQKGLMPVVPGGSSYWLPLVENDIVAETLVFLSREAAPVGGTYPLLARREDSPNMKELLQLLAQQLDVPKPKGAVPLPWIQWIMKSGGSRISGVPAESVAFITNRSFPVEETEALFTRMGQSWPDIREQLPLVTADLDYRFRYTPLPEGFPTDYIRSRSGNMAMLGWEGEGEPWIIVHGLLQSADEMLPLGKQLRDRTGNPVWLIDLAGFGRSPVHQGDEAFEGQVDALLTAIGEFEGPVKLVGHSIGAAIVAAAQMRSGRTDIRLGLLQPVANNSNPNVLRWVSRLPRGVIRSLLRGRSEKSWNQMFSSHSGVGDSSVMAEAMGKRIRSSLQSPRIAGAHADLLRWIHSGQRKGARSTLWAKMESQHYVKNVLVVWANQDQEYHYPQDMNSQVKRIDVPYGHYFPTFRYKETAAILAQWADTLR</sequence>
<dbReference type="EMBL" id="CP145892">
    <property type="protein sequence ID" value="WWP21173.1"/>
    <property type="molecule type" value="Genomic_DNA"/>
</dbReference>
<name>A0ABD8AUT5_PAEAM</name>
<dbReference type="InterPro" id="IPR051783">
    <property type="entry name" value="NAD(P)-dependent_oxidoreduct"/>
</dbReference>
<dbReference type="GO" id="GO:0016787">
    <property type="term" value="F:hydrolase activity"/>
    <property type="evidence" value="ECO:0007669"/>
    <property type="project" value="UniProtKB-KW"/>
</dbReference>
<dbReference type="InterPro" id="IPR013120">
    <property type="entry name" value="FAR_NAD-bd"/>
</dbReference>
<dbReference type="InterPro" id="IPR036291">
    <property type="entry name" value="NAD(P)-bd_dom_sf"/>
</dbReference>
<dbReference type="SUPFAM" id="SSF53474">
    <property type="entry name" value="alpha/beta-Hydrolases"/>
    <property type="match status" value="1"/>
</dbReference>
<dbReference type="InterPro" id="IPR029058">
    <property type="entry name" value="AB_hydrolase_fold"/>
</dbReference>
<gene>
    <name evidence="3" type="ORF">V6668_02980</name>
</gene>
<dbReference type="AlphaFoldDB" id="A0ABD8AUT5"/>
<dbReference type="PANTHER" id="PTHR48079:SF6">
    <property type="entry name" value="NAD(P)-BINDING DOMAIN-CONTAINING PROTEIN-RELATED"/>
    <property type="match status" value="1"/>
</dbReference>
<feature type="domain" description="Thioester reductase (TE)" evidence="1">
    <location>
        <begin position="38"/>
        <end position="266"/>
    </location>
</feature>
<dbReference type="Pfam" id="PF07993">
    <property type="entry name" value="NAD_binding_4"/>
    <property type="match status" value="1"/>
</dbReference>
<accession>A0ABD8AUT5</accession>
<keyword evidence="3" id="KW-0378">Hydrolase</keyword>
<dbReference type="RefSeq" id="WP_338707675.1">
    <property type="nucleotide sequence ID" value="NZ_CP145892.1"/>
</dbReference>
<dbReference type="SUPFAM" id="SSF51735">
    <property type="entry name" value="NAD(P)-binding Rossmann-fold domains"/>
    <property type="match status" value="1"/>
</dbReference>
<dbReference type="InterPro" id="IPR000073">
    <property type="entry name" value="AB_hydrolase_1"/>
</dbReference>
<dbReference type="Gene3D" id="3.40.50.720">
    <property type="entry name" value="NAD(P)-binding Rossmann-like Domain"/>
    <property type="match status" value="1"/>
</dbReference>